<dbReference type="GO" id="GO:0006979">
    <property type="term" value="P:response to oxidative stress"/>
    <property type="evidence" value="ECO:0007669"/>
    <property type="project" value="InterPro"/>
</dbReference>
<dbReference type="InterPro" id="IPR015946">
    <property type="entry name" value="KH_dom-like_a/b"/>
</dbReference>
<dbReference type="InterPro" id="IPR052707">
    <property type="entry name" value="OsmC_Ohr_Peroxiredoxin"/>
</dbReference>
<comment type="caution">
    <text evidence="2">The sequence shown here is derived from an EMBL/GenBank/DDBJ whole genome shotgun (WGS) entry which is preliminary data.</text>
</comment>
<dbReference type="AlphaFoldDB" id="A0A3M0GDV6"/>
<dbReference type="SUPFAM" id="SSF82784">
    <property type="entry name" value="OsmC-like"/>
    <property type="match status" value="1"/>
</dbReference>
<dbReference type="OrthoDB" id="9807532at2"/>
<evidence type="ECO:0000313" key="3">
    <source>
        <dbReference type="Proteomes" id="UP000281985"/>
    </source>
</evidence>
<accession>A0A3M0GDV6</accession>
<dbReference type="GO" id="GO:0004601">
    <property type="term" value="F:peroxidase activity"/>
    <property type="evidence" value="ECO:0007669"/>
    <property type="project" value="InterPro"/>
</dbReference>
<evidence type="ECO:0000313" key="2">
    <source>
        <dbReference type="EMBL" id="RMB63351.1"/>
    </source>
</evidence>
<organism evidence="2 3">
    <name type="scientific">Dokdonia sinensis</name>
    <dbReference type="NCBI Taxonomy" id="2479847"/>
    <lineage>
        <taxon>Bacteria</taxon>
        <taxon>Pseudomonadati</taxon>
        <taxon>Bacteroidota</taxon>
        <taxon>Flavobacteriia</taxon>
        <taxon>Flavobacteriales</taxon>
        <taxon>Flavobacteriaceae</taxon>
        <taxon>Dokdonia</taxon>
    </lineage>
</organism>
<dbReference type="NCBIfam" id="TIGR03562">
    <property type="entry name" value="osmo_induc_OsmC"/>
    <property type="match status" value="1"/>
</dbReference>
<dbReference type="RefSeq" id="WP_121916154.1">
    <property type="nucleotide sequence ID" value="NZ_REFV01000002.1"/>
</dbReference>
<feature type="region of interest" description="Disordered" evidence="1">
    <location>
        <begin position="1"/>
        <end position="23"/>
    </location>
</feature>
<dbReference type="Gene3D" id="3.30.300.20">
    <property type="match status" value="1"/>
</dbReference>
<dbReference type="InterPro" id="IPR036102">
    <property type="entry name" value="OsmC/Ohrsf"/>
</dbReference>
<keyword evidence="3" id="KW-1185">Reference proteome</keyword>
<dbReference type="InterPro" id="IPR019904">
    <property type="entry name" value="Peroxiredoxin_OsmC"/>
</dbReference>
<proteinExistence type="predicted"/>
<dbReference type="PANTHER" id="PTHR42830">
    <property type="entry name" value="OSMOTICALLY INDUCIBLE FAMILY PROTEIN"/>
    <property type="match status" value="1"/>
</dbReference>
<dbReference type="InterPro" id="IPR003718">
    <property type="entry name" value="OsmC/Ohr_fam"/>
</dbReference>
<dbReference type="EMBL" id="REFV01000002">
    <property type="protein sequence ID" value="RMB63351.1"/>
    <property type="molecule type" value="Genomic_DNA"/>
</dbReference>
<reference evidence="2 3" key="1">
    <citation type="submission" date="2018-10" db="EMBL/GenBank/DDBJ databases">
        <title>Dokdonia luteus sp. nov., isolated from sea water.</title>
        <authorList>
            <person name="Zhou L.Y."/>
            <person name="Du Z.J."/>
        </authorList>
    </citation>
    <scope>NUCLEOTIDE SEQUENCE [LARGE SCALE GENOMIC DNA]</scope>
    <source>
        <strain evidence="2 3">SH27</strain>
    </source>
</reference>
<dbReference type="Pfam" id="PF02566">
    <property type="entry name" value="OsmC"/>
    <property type="match status" value="1"/>
</dbReference>
<dbReference type="Proteomes" id="UP000281985">
    <property type="component" value="Unassembled WGS sequence"/>
</dbReference>
<feature type="compositionally biased region" description="Polar residues" evidence="1">
    <location>
        <begin position="1"/>
        <end position="11"/>
    </location>
</feature>
<gene>
    <name evidence="2" type="ORF">EAX61_02875</name>
</gene>
<dbReference type="PANTHER" id="PTHR42830:SF1">
    <property type="entry name" value="OSMOTICALLY INDUCIBLE FAMILY PROTEIN"/>
    <property type="match status" value="1"/>
</dbReference>
<evidence type="ECO:0000256" key="1">
    <source>
        <dbReference type="SAM" id="MobiDB-lite"/>
    </source>
</evidence>
<name>A0A3M0GDV6_9FLAO</name>
<sequence length="138" mass="15123">MKFTRTASANWKGTGKEGKGSISTESTVLENAQYAFGTRFEEGKGTNPEELIGAAHAGCYTMQLSFLLNEDKFTATNLDTKAHVTFEDGEITKIKLVCKGEVPEISKDKFEEIAQKAKEVCPLSKLLKAEITLEATLQ</sequence>
<protein>
    <submittedName>
        <fullName evidence="2">OsmC family peroxiredoxin</fullName>
    </submittedName>
</protein>